<accession>S7WVJ4</accession>
<dbReference type="eggNOG" id="ENOG50335B8">
    <property type="taxonomic scope" value="Bacteria"/>
</dbReference>
<dbReference type="RefSeq" id="WP_020894575.1">
    <property type="nucleotide sequence ID" value="NZ_ATMR01000176.1"/>
</dbReference>
<evidence type="ECO:0000313" key="2">
    <source>
        <dbReference type="EMBL" id="EPR70744.1"/>
    </source>
</evidence>
<proteinExistence type="predicted"/>
<protein>
    <submittedName>
        <fullName evidence="2">Uncharacterized protein</fullName>
    </submittedName>
</protein>
<name>S7WVJ4_9FLAO</name>
<organism evidence="2 3">
    <name type="scientific">Winogradskyella psychrotolerans RS-3</name>
    <dbReference type="NCBI Taxonomy" id="641526"/>
    <lineage>
        <taxon>Bacteria</taxon>
        <taxon>Pseudomonadati</taxon>
        <taxon>Bacteroidota</taxon>
        <taxon>Flavobacteriia</taxon>
        <taxon>Flavobacteriales</taxon>
        <taxon>Flavobacteriaceae</taxon>
        <taxon>Winogradskyella</taxon>
    </lineage>
</organism>
<evidence type="ECO:0000256" key="1">
    <source>
        <dbReference type="SAM" id="MobiDB-lite"/>
    </source>
</evidence>
<evidence type="ECO:0000313" key="3">
    <source>
        <dbReference type="Proteomes" id="UP000014962"/>
    </source>
</evidence>
<dbReference type="OrthoDB" id="1440507at2"/>
<reference evidence="2 3" key="1">
    <citation type="journal article" date="2013" name="Genome Announc.">
        <title>Draft Genome Sequence of Winogradskyella psychrotolerans RS-3T, Isolated from the Marine Transect of Kongsfjorden, Ny-Alesund, Svalbard, Arctic Ocean.</title>
        <authorList>
            <person name="Kumar Pinnaka A."/>
            <person name="Ara S."/>
            <person name="Singh A."/>
            <person name="Shivaji S."/>
        </authorList>
    </citation>
    <scope>NUCLEOTIDE SEQUENCE [LARGE SCALE GENOMIC DNA]</scope>
    <source>
        <strain evidence="2 3">RS-3</strain>
    </source>
</reference>
<dbReference type="AlphaFoldDB" id="S7WVJ4"/>
<feature type="region of interest" description="Disordered" evidence="1">
    <location>
        <begin position="150"/>
        <end position="170"/>
    </location>
</feature>
<dbReference type="EMBL" id="ATMR01000176">
    <property type="protein sequence ID" value="EPR70744.1"/>
    <property type="molecule type" value="Genomic_DNA"/>
</dbReference>
<comment type="caution">
    <text evidence="2">The sequence shown here is derived from an EMBL/GenBank/DDBJ whole genome shotgun (WGS) entry which is preliminary data.</text>
</comment>
<keyword evidence="3" id="KW-1185">Reference proteome</keyword>
<dbReference type="STRING" id="641526.ADIWIN_3391"/>
<dbReference type="Proteomes" id="UP000014962">
    <property type="component" value="Unassembled WGS sequence"/>
</dbReference>
<sequence length="170" mass="18696">MKNFGLLILGVLLGVLAMYFYSKKNQDMSTHPPTIKPPVGVISPDEIKTLDQAYNERYRIINDSLFKGAETGDNRSSWYNLEDIENYLAHAKQQANDNGYTLDGLRLYLGAHPDTVKGKGLTTLFFVPTGHENTSEGSFVSVQKGAVDLPDSDGLDMGKNGRPPGANYPQ</sequence>
<gene>
    <name evidence="2" type="ORF">ADIWIN_3391</name>
</gene>